<dbReference type="EMBL" id="JACIJN010000003">
    <property type="protein sequence ID" value="MBB5725244.1"/>
    <property type="molecule type" value="Genomic_DNA"/>
</dbReference>
<reference evidence="11 12" key="1">
    <citation type="submission" date="2020-08" db="EMBL/GenBank/DDBJ databases">
        <title>Genomic Encyclopedia of Type Strains, Phase IV (KMG-IV): sequencing the most valuable type-strain genomes for metagenomic binning, comparative biology and taxonomic classification.</title>
        <authorList>
            <person name="Goeker M."/>
        </authorList>
    </citation>
    <scope>NUCLEOTIDE SEQUENCE [LARGE SCALE GENOMIC DNA]</scope>
    <source>
        <strain evidence="11 12">DSM 101535</strain>
    </source>
</reference>
<evidence type="ECO:0000256" key="9">
    <source>
        <dbReference type="RuleBase" id="RU368030"/>
    </source>
</evidence>
<dbReference type="PANTHER" id="PTHR38779">
    <property type="entry name" value="TYPE II SECRETION SYSTEM PROTEIN I-RELATED"/>
    <property type="match status" value="1"/>
</dbReference>
<evidence type="ECO:0000256" key="6">
    <source>
        <dbReference type="ARBA" id="ARBA00022692"/>
    </source>
</evidence>
<evidence type="ECO:0000256" key="4">
    <source>
        <dbReference type="ARBA" id="ARBA00022481"/>
    </source>
</evidence>
<comment type="function">
    <text evidence="9">Component of the type II secretion system required for the energy-dependent secretion of extracellular factors such as proteases and toxins from the periplasm.</text>
</comment>
<evidence type="ECO:0000256" key="3">
    <source>
        <dbReference type="ARBA" id="ARBA00022475"/>
    </source>
</evidence>
<dbReference type="NCBIfam" id="TIGR01707">
    <property type="entry name" value="gspI"/>
    <property type="match status" value="1"/>
</dbReference>
<evidence type="ECO:0000313" key="11">
    <source>
        <dbReference type="EMBL" id="MBB5725244.1"/>
    </source>
</evidence>
<feature type="domain" description="Type II secretion system protein GspI C-terminal" evidence="10">
    <location>
        <begin position="47"/>
        <end position="111"/>
    </location>
</feature>
<accession>A0ABR6N3X6</accession>
<evidence type="ECO:0000313" key="12">
    <source>
        <dbReference type="Proteomes" id="UP000560131"/>
    </source>
</evidence>
<keyword evidence="4 9" id="KW-0488">Methylation</keyword>
<dbReference type="Pfam" id="PF02501">
    <property type="entry name" value="T2SSI"/>
    <property type="match status" value="1"/>
</dbReference>
<gene>
    <name evidence="11" type="ORF">FHS97_001160</name>
</gene>
<dbReference type="PROSITE" id="PS00409">
    <property type="entry name" value="PROKAR_NTER_METHYL"/>
    <property type="match status" value="1"/>
</dbReference>
<evidence type="ECO:0000256" key="5">
    <source>
        <dbReference type="ARBA" id="ARBA00022519"/>
    </source>
</evidence>
<comment type="PTM">
    <text evidence="9">Cleaved by prepilin peptidase.</text>
</comment>
<evidence type="ECO:0000256" key="8">
    <source>
        <dbReference type="ARBA" id="ARBA00023136"/>
    </source>
</evidence>
<evidence type="ECO:0000256" key="7">
    <source>
        <dbReference type="ARBA" id="ARBA00022989"/>
    </source>
</evidence>
<dbReference type="InterPro" id="IPR003413">
    <property type="entry name" value="T2SS_GspI_C"/>
</dbReference>
<name>A0ABR6N3X6_9SPHN</name>
<protein>
    <recommendedName>
        <fullName evidence="9">Type II secretion system protein I</fullName>
        <shortName evidence="9">T2SS minor pseudopilin I</shortName>
    </recommendedName>
</protein>
<keyword evidence="12" id="KW-1185">Reference proteome</keyword>
<dbReference type="NCBIfam" id="TIGR02532">
    <property type="entry name" value="IV_pilin_GFxxxE"/>
    <property type="match status" value="1"/>
</dbReference>
<dbReference type="InterPro" id="IPR012902">
    <property type="entry name" value="N_methyl_site"/>
</dbReference>
<dbReference type="Gene3D" id="3.30.1300.30">
    <property type="entry name" value="GSPII I/J protein-like"/>
    <property type="match status" value="1"/>
</dbReference>
<dbReference type="SUPFAM" id="SSF54523">
    <property type="entry name" value="Pili subunits"/>
    <property type="match status" value="1"/>
</dbReference>
<comment type="caution">
    <text evidence="11">The sequence shown here is derived from an EMBL/GenBank/DDBJ whole genome shotgun (WGS) entry which is preliminary data.</text>
</comment>
<evidence type="ECO:0000256" key="1">
    <source>
        <dbReference type="ARBA" id="ARBA00004377"/>
    </source>
</evidence>
<evidence type="ECO:0000259" key="10">
    <source>
        <dbReference type="Pfam" id="PF02501"/>
    </source>
</evidence>
<feature type="transmembrane region" description="Helical" evidence="9">
    <location>
        <begin position="12"/>
        <end position="31"/>
    </location>
</feature>
<proteinExistence type="inferred from homology"/>
<sequence length="133" mass="13961">MSRADPRTRGFTLVEIMVALVVFSLAALALIRLEGQTIRSTGFVSSALLAQIVARNVAIEAVTDAQPPTRGRATGVEQAGGRTWTWVRDTQPLGDGDVQRIDVAVSDAGGAVMGRATMVRPPPAPVAQVRTGP</sequence>
<dbReference type="Proteomes" id="UP000560131">
    <property type="component" value="Unassembled WGS sequence"/>
</dbReference>
<comment type="similarity">
    <text evidence="2 9">Belongs to the GSP I family.</text>
</comment>
<dbReference type="Pfam" id="PF07963">
    <property type="entry name" value="N_methyl"/>
    <property type="match status" value="1"/>
</dbReference>
<dbReference type="InterPro" id="IPR045584">
    <property type="entry name" value="Pilin-like"/>
</dbReference>
<organism evidence="11 12">
    <name type="scientific">Sphingomonas endophytica</name>
    <dbReference type="NCBI Taxonomy" id="869719"/>
    <lineage>
        <taxon>Bacteria</taxon>
        <taxon>Pseudomonadati</taxon>
        <taxon>Pseudomonadota</taxon>
        <taxon>Alphaproteobacteria</taxon>
        <taxon>Sphingomonadales</taxon>
        <taxon>Sphingomonadaceae</taxon>
        <taxon>Sphingomonas</taxon>
    </lineage>
</organism>
<keyword evidence="8 9" id="KW-0472">Membrane</keyword>
<dbReference type="InterPro" id="IPR010052">
    <property type="entry name" value="T2SS_protein-GspI"/>
</dbReference>
<keyword evidence="5 9" id="KW-0997">Cell inner membrane</keyword>
<evidence type="ECO:0000256" key="2">
    <source>
        <dbReference type="ARBA" id="ARBA00008358"/>
    </source>
</evidence>
<dbReference type="RefSeq" id="WP_343053383.1">
    <property type="nucleotide sequence ID" value="NZ_BAABAR010000001.1"/>
</dbReference>
<dbReference type="PANTHER" id="PTHR38779:SF2">
    <property type="entry name" value="TYPE II SECRETION SYSTEM PROTEIN I-RELATED"/>
    <property type="match status" value="1"/>
</dbReference>
<keyword evidence="7 9" id="KW-1133">Transmembrane helix</keyword>
<keyword evidence="6 9" id="KW-0812">Transmembrane</keyword>
<comment type="subunit">
    <text evidence="9">Type II secretion is composed of four main components: the outer membrane complex, the inner membrane complex, the cytoplasmic secretion ATPase and the periplasm-spanning pseudopilus.</text>
</comment>
<comment type="subcellular location">
    <subcellularLocation>
        <location evidence="1 9">Cell inner membrane</location>
        <topology evidence="1 9">Single-pass membrane protein</topology>
    </subcellularLocation>
</comment>
<keyword evidence="3" id="KW-1003">Cell membrane</keyword>